<dbReference type="PANTHER" id="PTHR45856:SF11">
    <property type="entry name" value="FUNGAL LIPASE-LIKE DOMAIN-CONTAINING PROTEIN"/>
    <property type="match status" value="1"/>
</dbReference>
<dbReference type="Gene3D" id="3.40.50.1820">
    <property type="entry name" value="alpha/beta hydrolase"/>
    <property type="match status" value="1"/>
</dbReference>
<evidence type="ECO:0000259" key="3">
    <source>
        <dbReference type="Pfam" id="PF01764"/>
    </source>
</evidence>
<dbReference type="AlphaFoldDB" id="A0A3N0B3L6"/>
<keyword evidence="2" id="KW-0812">Transmembrane</keyword>
<keyword evidence="2" id="KW-0472">Membrane</keyword>
<dbReference type="Pfam" id="PF01764">
    <property type="entry name" value="Lipase_3"/>
    <property type="match status" value="1"/>
</dbReference>
<feature type="region of interest" description="Disordered" evidence="1">
    <location>
        <begin position="437"/>
        <end position="459"/>
    </location>
</feature>
<feature type="transmembrane region" description="Helical" evidence="2">
    <location>
        <begin position="12"/>
        <end position="34"/>
    </location>
</feature>
<keyword evidence="2" id="KW-1133">Transmembrane helix</keyword>
<dbReference type="OrthoDB" id="3171076at2"/>
<feature type="compositionally biased region" description="Basic and acidic residues" evidence="1">
    <location>
        <begin position="449"/>
        <end position="459"/>
    </location>
</feature>
<reference evidence="5" key="1">
    <citation type="submission" date="2018-05" db="EMBL/GenBank/DDBJ databases">
        <title>Genome Sequencing of selected type strains of the family Eggerthellaceae.</title>
        <authorList>
            <person name="Danylec N."/>
            <person name="Stoll D.A."/>
            <person name="Doetsch A."/>
            <person name="Huch M."/>
        </authorList>
    </citation>
    <scope>NUCLEOTIDE SEQUENCE [LARGE SCALE GENOMIC DNA]</scope>
    <source>
        <strain evidence="5">DSM 16106</strain>
    </source>
</reference>
<name>A0A3N0B3L6_9ACTN</name>
<feature type="domain" description="Fungal lipase-type" evidence="3">
    <location>
        <begin position="221"/>
        <end position="325"/>
    </location>
</feature>
<comment type="caution">
    <text evidence="4">The sequence shown here is derived from an EMBL/GenBank/DDBJ whole genome shotgun (WGS) entry which is preliminary data.</text>
</comment>
<proteinExistence type="predicted"/>
<dbReference type="InterPro" id="IPR029058">
    <property type="entry name" value="AB_hydrolase_fold"/>
</dbReference>
<evidence type="ECO:0000256" key="1">
    <source>
        <dbReference type="SAM" id="MobiDB-lite"/>
    </source>
</evidence>
<dbReference type="RefSeq" id="WP_123192600.1">
    <property type="nucleotide sequence ID" value="NZ_QICD01000020.1"/>
</dbReference>
<dbReference type="EMBL" id="QICD01000020">
    <property type="protein sequence ID" value="RNL41558.1"/>
    <property type="molecule type" value="Genomic_DNA"/>
</dbReference>
<dbReference type="InterPro" id="IPR051218">
    <property type="entry name" value="Sec_MonoDiacylglyc_Lipase"/>
</dbReference>
<dbReference type="Proteomes" id="UP000278632">
    <property type="component" value="Unassembled WGS sequence"/>
</dbReference>
<evidence type="ECO:0000313" key="5">
    <source>
        <dbReference type="Proteomes" id="UP000278632"/>
    </source>
</evidence>
<evidence type="ECO:0000313" key="4">
    <source>
        <dbReference type="EMBL" id="RNL41558.1"/>
    </source>
</evidence>
<sequence>MRAAPARRIASTLAAIFVSLMLLGMFLIPLRYLGATMGIVPTARVTAEAAAPAPTPSATGSTIMAEYCSEAVTTSNPSNLAGRTSTNLVFNDSWLLQDANSYHHDLATACAVLAAVCNSESQYYSNVEGAVPYAEQSLWALGFADVRTESYALRSNILDELGALFIGSHDVAAYTFASKTIPDPRGGTPLTLVFVGVRGSYGIEWISNFNLHDAQGDSDDHHGFGKAETEVERALARYAHEIGASPERTRILITGHSRGGAIANLLAARLNNLGETSNKIAPASGIYAYTFATPGCTREPDRQSPAYHNIFNIVNESDIVPKIPLSTWGYGRYGTTVALPSVSSDQFSTLFDRMREAFQRNTGIAPTYDKAGLASIDTFENNMDEVLTSIGSSVNPARIVAAAGSLLGVDFGAALASHFPDTYIAWMQSTDDKSLSFDGPVEQAATSNAKERASDIMES</sequence>
<keyword evidence="5" id="KW-1185">Reference proteome</keyword>
<dbReference type="PANTHER" id="PTHR45856">
    <property type="entry name" value="ALPHA/BETA-HYDROLASES SUPERFAMILY PROTEIN"/>
    <property type="match status" value="1"/>
</dbReference>
<protein>
    <submittedName>
        <fullName evidence="4">Lipase</fullName>
    </submittedName>
</protein>
<accession>A0A3N0B3L6</accession>
<gene>
    <name evidence="4" type="ORF">DMP08_09120</name>
</gene>
<dbReference type="GO" id="GO:0006629">
    <property type="term" value="P:lipid metabolic process"/>
    <property type="evidence" value="ECO:0007669"/>
    <property type="project" value="InterPro"/>
</dbReference>
<organism evidence="4 5">
    <name type="scientific">Paraeggerthella hongkongensis</name>
    <dbReference type="NCBI Taxonomy" id="230658"/>
    <lineage>
        <taxon>Bacteria</taxon>
        <taxon>Bacillati</taxon>
        <taxon>Actinomycetota</taxon>
        <taxon>Coriobacteriia</taxon>
        <taxon>Eggerthellales</taxon>
        <taxon>Eggerthellaceae</taxon>
        <taxon>Paraeggerthella</taxon>
    </lineage>
</organism>
<evidence type="ECO:0000256" key="2">
    <source>
        <dbReference type="SAM" id="Phobius"/>
    </source>
</evidence>
<dbReference type="InterPro" id="IPR002921">
    <property type="entry name" value="Fungal_lipase-type"/>
</dbReference>
<dbReference type="SUPFAM" id="SSF53474">
    <property type="entry name" value="alpha/beta-Hydrolases"/>
    <property type="match status" value="1"/>
</dbReference>